<sequence length="98" mass="10918">MLPAAPEQAPEQTSTMLFWYWLYRGMAHFTCGEYAAAQAELEQAGWFAWSAPGHIHLLDYHLYSAPVAFQTADAGDLLGESPSQHSRPLRQNRPLGAD</sequence>
<dbReference type="AlphaFoldDB" id="A0A377M8C5"/>
<dbReference type="EMBL" id="UGJB01000004">
    <property type="protein sequence ID" value="STQ14458.1"/>
    <property type="molecule type" value="Genomic_DNA"/>
</dbReference>
<feature type="region of interest" description="Disordered" evidence="1">
    <location>
        <begin position="76"/>
        <end position="98"/>
    </location>
</feature>
<reference evidence="2 3" key="1">
    <citation type="submission" date="2018-06" db="EMBL/GenBank/DDBJ databases">
        <authorList>
            <consortium name="Pathogen Informatics"/>
            <person name="Doyle S."/>
        </authorList>
    </citation>
    <scope>NUCLEOTIDE SEQUENCE [LARGE SCALE GENOMIC DNA]</scope>
    <source>
        <strain evidence="2 3">NCTC10005</strain>
    </source>
</reference>
<evidence type="ECO:0000256" key="1">
    <source>
        <dbReference type="SAM" id="MobiDB-lite"/>
    </source>
</evidence>
<proteinExistence type="predicted"/>
<gene>
    <name evidence="2" type="ORF">NCTC10005_07315</name>
</gene>
<evidence type="ECO:0000313" key="3">
    <source>
        <dbReference type="Proteomes" id="UP000255106"/>
    </source>
</evidence>
<dbReference type="Proteomes" id="UP000255106">
    <property type="component" value="Unassembled WGS sequence"/>
</dbReference>
<protein>
    <submittedName>
        <fullName evidence="2">PAS sensor protein</fullName>
    </submittedName>
</protein>
<name>A0A377M8C5_ENTCL</name>
<evidence type="ECO:0000313" key="2">
    <source>
        <dbReference type="EMBL" id="STQ14458.1"/>
    </source>
</evidence>
<organism evidence="2 3">
    <name type="scientific">Enterobacter cloacae</name>
    <dbReference type="NCBI Taxonomy" id="550"/>
    <lineage>
        <taxon>Bacteria</taxon>
        <taxon>Pseudomonadati</taxon>
        <taxon>Pseudomonadota</taxon>
        <taxon>Gammaproteobacteria</taxon>
        <taxon>Enterobacterales</taxon>
        <taxon>Enterobacteriaceae</taxon>
        <taxon>Enterobacter</taxon>
        <taxon>Enterobacter cloacae complex</taxon>
    </lineage>
</organism>
<accession>A0A377M8C5</accession>